<protein>
    <recommendedName>
        <fullName evidence="4">Glutaminyl-peptide cyclotransferase</fullName>
    </recommendedName>
</protein>
<dbReference type="GO" id="GO:0016603">
    <property type="term" value="F:glutaminyl-peptide cyclotransferase activity"/>
    <property type="evidence" value="ECO:0007669"/>
    <property type="project" value="InterPro"/>
</dbReference>
<dbReference type="Proteomes" id="UP000657918">
    <property type="component" value="Chromosome 4"/>
</dbReference>
<keyword evidence="1" id="KW-0472">Membrane</keyword>
<feature type="transmembrane region" description="Helical" evidence="1">
    <location>
        <begin position="79"/>
        <end position="106"/>
    </location>
</feature>
<dbReference type="InterPro" id="IPR007788">
    <property type="entry name" value="QCT"/>
</dbReference>
<dbReference type="SUPFAM" id="SSF63825">
    <property type="entry name" value="YWTD domain"/>
    <property type="match status" value="1"/>
</dbReference>
<keyword evidence="1" id="KW-0812">Transmembrane</keyword>
<sequence>MASNSRRKKPYKKPNNVSMPSPSFTRFSHKKVSVFVSLVMIVGVIFLLGISSNIFSGVAQVPKLYSGQVINEFPHDPSAFTQAVLCITVVFLLGISLNILISFACVDRSPKIYSIQVLNKFPHDPKAFTEGLLYAGNGTLYESTGLYGKSSVRRVALHTGKVAEVEALQKMDDSYFGEGLTLFEKRLFQIGKFTHGMDDGWGLATNGKVLFGSDGTSALYQLDPQTLKVAHNSVLFLSILAVLFFLVIGKQTVRYNGLEVHYLNELEFVNDEIWANVWQTDCIARISLEDGSVLGWILLPSLRKGLIAAGHNGIDVLNGIAWDENDNRLFVTGKLWPKLYEIKLHPITKHFDTGVIEQLCIPRRS</sequence>
<keyword evidence="3" id="KW-1185">Reference proteome</keyword>
<feature type="transmembrane region" description="Helical" evidence="1">
    <location>
        <begin position="229"/>
        <end position="248"/>
    </location>
</feature>
<comment type="caution">
    <text evidence="2">The sequence shown here is derived from an EMBL/GenBank/DDBJ whole genome shotgun (WGS) entry which is preliminary data.</text>
</comment>
<keyword evidence="1" id="KW-1133">Transmembrane helix</keyword>
<reference evidence="2 3" key="1">
    <citation type="submission" date="2020-10" db="EMBL/GenBank/DDBJ databases">
        <title>Plant Genome Project.</title>
        <authorList>
            <person name="Zhang R.-G."/>
        </authorList>
    </citation>
    <scope>NUCLEOTIDE SEQUENCE [LARGE SCALE GENOMIC DNA]</scope>
    <source>
        <strain evidence="2">FAFU-HL-1</strain>
        <tissue evidence="2">Leaf</tissue>
    </source>
</reference>
<evidence type="ECO:0000313" key="2">
    <source>
        <dbReference type="EMBL" id="KAF9683782.1"/>
    </source>
</evidence>
<dbReference type="Pfam" id="PF05096">
    <property type="entry name" value="Glu_cyclase_2"/>
    <property type="match status" value="1"/>
</dbReference>
<evidence type="ECO:0000256" key="1">
    <source>
        <dbReference type="SAM" id="Phobius"/>
    </source>
</evidence>
<proteinExistence type="predicted"/>
<evidence type="ECO:0000313" key="3">
    <source>
        <dbReference type="Proteomes" id="UP000657918"/>
    </source>
</evidence>
<feature type="transmembrane region" description="Helical" evidence="1">
    <location>
        <begin position="34"/>
        <end position="59"/>
    </location>
</feature>
<dbReference type="OrthoDB" id="409395at2759"/>
<dbReference type="EMBL" id="JADGMS010000004">
    <property type="protein sequence ID" value="KAF9683782.1"/>
    <property type="molecule type" value="Genomic_DNA"/>
</dbReference>
<accession>A0A835MYQ2</accession>
<dbReference type="PANTHER" id="PTHR31270:SF1">
    <property type="entry name" value="GLUTAMINYL-PEPTIDE CYCLOTRANSFERASE"/>
    <property type="match status" value="1"/>
</dbReference>
<evidence type="ECO:0008006" key="4">
    <source>
        <dbReference type="Google" id="ProtNLM"/>
    </source>
</evidence>
<dbReference type="PANTHER" id="PTHR31270">
    <property type="entry name" value="GLUTAMINYL-PEPTIDE CYCLOTRANSFERASE"/>
    <property type="match status" value="1"/>
</dbReference>
<dbReference type="AlphaFoldDB" id="A0A835MYQ2"/>
<name>A0A835MYQ2_9ROSI</name>
<organism evidence="2 3">
    <name type="scientific">Salix dunnii</name>
    <dbReference type="NCBI Taxonomy" id="1413687"/>
    <lineage>
        <taxon>Eukaryota</taxon>
        <taxon>Viridiplantae</taxon>
        <taxon>Streptophyta</taxon>
        <taxon>Embryophyta</taxon>
        <taxon>Tracheophyta</taxon>
        <taxon>Spermatophyta</taxon>
        <taxon>Magnoliopsida</taxon>
        <taxon>eudicotyledons</taxon>
        <taxon>Gunneridae</taxon>
        <taxon>Pentapetalae</taxon>
        <taxon>rosids</taxon>
        <taxon>fabids</taxon>
        <taxon>Malpighiales</taxon>
        <taxon>Salicaceae</taxon>
        <taxon>Saliceae</taxon>
        <taxon>Salix</taxon>
    </lineage>
</organism>
<gene>
    <name evidence="2" type="ORF">SADUNF_Sadunf04G0050100</name>
</gene>